<dbReference type="AlphaFoldDB" id="A0AAV7FTZ5"/>
<evidence type="ECO:0000256" key="1">
    <source>
        <dbReference type="RuleBase" id="RU362006"/>
    </source>
</evidence>
<proteinExistence type="inferred from homology"/>
<accession>A0AAV7FTZ5</accession>
<dbReference type="Proteomes" id="UP000775213">
    <property type="component" value="Unassembled WGS sequence"/>
</dbReference>
<dbReference type="Pfam" id="PF03134">
    <property type="entry name" value="TB2_DP1_HVA22"/>
    <property type="match status" value="1"/>
</dbReference>
<feature type="compositionally biased region" description="Basic and acidic residues" evidence="2">
    <location>
        <begin position="230"/>
        <end position="248"/>
    </location>
</feature>
<evidence type="ECO:0000313" key="4">
    <source>
        <dbReference type="Proteomes" id="UP000775213"/>
    </source>
</evidence>
<organism evidence="3 4">
    <name type="scientific">Dendrobium chrysotoxum</name>
    <name type="common">Orchid</name>
    <dbReference type="NCBI Taxonomy" id="161865"/>
    <lineage>
        <taxon>Eukaryota</taxon>
        <taxon>Viridiplantae</taxon>
        <taxon>Streptophyta</taxon>
        <taxon>Embryophyta</taxon>
        <taxon>Tracheophyta</taxon>
        <taxon>Spermatophyta</taxon>
        <taxon>Magnoliopsida</taxon>
        <taxon>Liliopsida</taxon>
        <taxon>Asparagales</taxon>
        <taxon>Orchidaceae</taxon>
        <taxon>Epidendroideae</taxon>
        <taxon>Malaxideae</taxon>
        <taxon>Dendrobiinae</taxon>
        <taxon>Dendrobium</taxon>
    </lineage>
</organism>
<protein>
    <recommendedName>
        <fullName evidence="1">HVA22-like protein</fullName>
    </recommendedName>
</protein>
<comment type="caution">
    <text evidence="3">The sequence shown here is derived from an EMBL/GenBank/DDBJ whole genome shotgun (WGS) entry which is preliminary data.</text>
</comment>
<dbReference type="PANTHER" id="PTHR12300:SF117">
    <property type="entry name" value="LP05237P-RELATED"/>
    <property type="match status" value="1"/>
</dbReference>
<reference evidence="3 4" key="1">
    <citation type="journal article" date="2021" name="Hortic Res">
        <title>Chromosome-scale assembly of the Dendrobium chrysotoxum genome enhances the understanding of orchid evolution.</title>
        <authorList>
            <person name="Zhang Y."/>
            <person name="Zhang G.Q."/>
            <person name="Zhang D."/>
            <person name="Liu X.D."/>
            <person name="Xu X.Y."/>
            <person name="Sun W.H."/>
            <person name="Yu X."/>
            <person name="Zhu X."/>
            <person name="Wang Z.W."/>
            <person name="Zhao X."/>
            <person name="Zhong W.Y."/>
            <person name="Chen H."/>
            <person name="Yin W.L."/>
            <person name="Huang T."/>
            <person name="Niu S.C."/>
            <person name="Liu Z.J."/>
        </authorList>
    </citation>
    <scope>NUCLEOTIDE SEQUENCE [LARGE SCALE GENOMIC DNA]</scope>
    <source>
        <strain evidence="3">Lindl</strain>
    </source>
</reference>
<dbReference type="InterPro" id="IPR004345">
    <property type="entry name" value="TB2_DP1_HVA22"/>
</dbReference>
<dbReference type="PANTHER" id="PTHR12300">
    <property type="entry name" value="HVA22-LIKE PROTEINS"/>
    <property type="match status" value="1"/>
</dbReference>
<feature type="region of interest" description="Disordered" evidence="2">
    <location>
        <begin position="217"/>
        <end position="248"/>
    </location>
</feature>
<keyword evidence="4" id="KW-1185">Reference proteome</keyword>
<evidence type="ECO:0000256" key="2">
    <source>
        <dbReference type="SAM" id="MobiDB-lite"/>
    </source>
</evidence>
<dbReference type="GO" id="GO:0016020">
    <property type="term" value="C:membrane"/>
    <property type="evidence" value="ECO:0007669"/>
    <property type="project" value="UniProtKB-SubCell"/>
</dbReference>
<comment type="similarity">
    <text evidence="1">Belongs to the DP1 family.</text>
</comment>
<evidence type="ECO:0000313" key="3">
    <source>
        <dbReference type="EMBL" id="KAH0453180.1"/>
    </source>
</evidence>
<sequence length="272" mass="31674">MGEIDGGMRSRLAAAGVILHSFLSKSLQSPACSRPFESFKGRLKTLKDFKKSIRFGDFLVLIYVRGVCNQSSSNGIFGLFSCRLVLGYAYPGFECFKLMENSRIDVEQLLFWCQYWVIVAIITIFERFFDIFVSWLPLYGETKLAFFIYLWHPKTRGTRWVYEAFLRPLVTQHEPDIEQRLQRYRARAADLLLFYIKNFTEQGQSLFLEMLHYITDGSSKSKSNSKKNKRSEDDPLAIRRSEKGKEDFVYSPEVEEAFRAAQGAHRRSKPHH</sequence>
<dbReference type="EMBL" id="JAGFBR010000016">
    <property type="protein sequence ID" value="KAH0453180.1"/>
    <property type="molecule type" value="Genomic_DNA"/>
</dbReference>
<comment type="subcellular location">
    <subcellularLocation>
        <location evidence="1">Membrane</location>
        <topology evidence="1">Multi-pass membrane protein</topology>
    </subcellularLocation>
</comment>
<name>A0AAV7FTZ5_DENCH</name>
<gene>
    <name evidence="3" type="ORF">IEQ34_017504</name>
</gene>